<keyword evidence="2" id="KW-1185">Reference proteome</keyword>
<proteinExistence type="predicted"/>
<gene>
    <name evidence="1" type="ORF">PLANPX_3421</name>
</gene>
<evidence type="ECO:0000313" key="1">
    <source>
        <dbReference type="EMBL" id="BBO33809.1"/>
    </source>
</evidence>
<protein>
    <submittedName>
        <fullName evidence="1">Uncharacterized protein</fullName>
    </submittedName>
</protein>
<dbReference type="AlphaFoldDB" id="A0A5K7XLJ7"/>
<evidence type="ECO:0000313" key="2">
    <source>
        <dbReference type="Proteomes" id="UP000326837"/>
    </source>
</evidence>
<dbReference type="EMBL" id="AP021861">
    <property type="protein sequence ID" value="BBO33809.1"/>
    <property type="molecule type" value="Genomic_DNA"/>
</dbReference>
<sequence length="47" mass="5520">MWNEHLRQLMRAGKQTIPLDSFSRQALAWRCISTPLNHLMNQSLQTP</sequence>
<name>A0A5K7XLJ7_9BACT</name>
<dbReference type="Proteomes" id="UP000326837">
    <property type="component" value="Chromosome"/>
</dbReference>
<reference evidence="2" key="1">
    <citation type="submission" date="2019-10" db="EMBL/GenBank/DDBJ databases">
        <title>Lacipirellula parvula gen. nov., sp. nov., representing a lineage of planctomycetes widespread in freshwater anoxic habitats, and description of the family Lacipirellulaceae.</title>
        <authorList>
            <person name="Dedysh S.N."/>
            <person name="Kulichevskaya I.S."/>
            <person name="Beletsky A.V."/>
            <person name="Rakitin A.L."/>
            <person name="Mardanov A.V."/>
            <person name="Ivanova A.A."/>
            <person name="Saltykova V.X."/>
            <person name="Rijpstra W.I.C."/>
            <person name="Sinninghe Damste J.S."/>
            <person name="Ravin N.V."/>
        </authorList>
    </citation>
    <scope>NUCLEOTIDE SEQUENCE [LARGE SCALE GENOMIC DNA]</scope>
    <source>
        <strain evidence="2">PX69</strain>
    </source>
</reference>
<accession>A0A5K7XLJ7</accession>
<dbReference type="KEGG" id="lpav:PLANPX_3421"/>
<organism evidence="1 2">
    <name type="scientific">Lacipirellula parvula</name>
    <dbReference type="NCBI Taxonomy" id="2650471"/>
    <lineage>
        <taxon>Bacteria</taxon>
        <taxon>Pseudomonadati</taxon>
        <taxon>Planctomycetota</taxon>
        <taxon>Planctomycetia</taxon>
        <taxon>Pirellulales</taxon>
        <taxon>Lacipirellulaceae</taxon>
        <taxon>Lacipirellula</taxon>
    </lineage>
</organism>